<dbReference type="Proteomes" id="UP000442782">
    <property type="component" value="Unassembled WGS sequence"/>
</dbReference>
<evidence type="ECO:0000313" key="7">
    <source>
        <dbReference type="EMBL" id="CAA6378187.1"/>
    </source>
</evidence>
<evidence type="ECO:0000313" key="5">
    <source>
        <dbReference type="EMBL" id="CAA4698900.1"/>
    </source>
</evidence>
<evidence type="ECO:0000313" key="17">
    <source>
        <dbReference type="Proteomes" id="UP000507112"/>
    </source>
</evidence>
<name>A0A2I7Y8Z4_STAAU</name>
<evidence type="ECO:0000313" key="4">
    <source>
        <dbReference type="EMBL" id="CAA4391165.1"/>
    </source>
</evidence>
<comment type="caution">
    <text evidence="6">The sequence shown here is derived from an EMBL/GenBank/DDBJ whole genome shotgun (WGS) entry which is preliminary data.</text>
</comment>
<feature type="transmembrane region" description="Helical" evidence="1">
    <location>
        <begin position="46"/>
        <end position="63"/>
    </location>
</feature>
<feature type="transmembrane region" description="Helical" evidence="1">
    <location>
        <begin position="12"/>
        <end position="34"/>
    </location>
</feature>
<evidence type="ECO:0000313" key="2">
    <source>
        <dbReference type="EMBL" id="CAA4099096.1"/>
    </source>
</evidence>
<dbReference type="RefSeq" id="WP_000824898.1">
    <property type="nucleotide sequence ID" value="NZ_AP025249.1"/>
</dbReference>
<dbReference type="AlphaFoldDB" id="A0A2I7Y8Z4"/>
<dbReference type="EMBL" id="CACURZ010000015">
    <property type="protein sequence ID" value="CAA6378187.1"/>
    <property type="molecule type" value="Genomic_DNA"/>
</dbReference>
<gene>
    <name evidence="2" type="ORF">SAMEA1029512_00848</name>
    <name evidence="3" type="ORF">SAMEA1029528_01713</name>
    <name evidence="4" type="ORF">SAMEA2078260_02264</name>
    <name evidence="6" type="ORF">SAMEA2078588_02277</name>
    <name evidence="7" type="ORF">SAMEA2080344_02289</name>
    <name evidence="5" type="ORF">SAMEA2081063_02255</name>
    <name evidence="8" type="ORF">SAMEA4008575_02481</name>
    <name evidence="9" type="ORF">SAMEA70146418_02498</name>
</gene>
<dbReference type="Proteomes" id="UP000443506">
    <property type="component" value="Unassembled WGS sequence"/>
</dbReference>
<evidence type="ECO:0000313" key="11">
    <source>
        <dbReference type="Proteomes" id="UP000442782"/>
    </source>
</evidence>
<evidence type="ECO:0000313" key="6">
    <source>
        <dbReference type="EMBL" id="CAA6114973.1"/>
    </source>
</evidence>
<dbReference type="EMBL" id="CACTQT010000014">
    <property type="protein sequence ID" value="CAA4391165.1"/>
    <property type="molecule type" value="Genomic_DNA"/>
</dbReference>
<accession>A0A2I7Y8Z4</accession>
<evidence type="ECO:0000256" key="1">
    <source>
        <dbReference type="SAM" id="Phobius"/>
    </source>
</evidence>
<dbReference type="Proteomes" id="UP000505390">
    <property type="component" value="Unassembled WGS sequence"/>
</dbReference>
<evidence type="ECO:0000313" key="8">
    <source>
        <dbReference type="EMBL" id="CAC5808620.1"/>
    </source>
</evidence>
<dbReference type="EMBL" id="CACTWD010000015">
    <property type="protein sequence ID" value="CAA4698900.1"/>
    <property type="molecule type" value="Genomic_DNA"/>
</dbReference>
<keyword evidence="1" id="KW-1133">Transmembrane helix</keyword>
<keyword evidence="1" id="KW-0472">Membrane</keyword>
<evidence type="ECO:0000313" key="10">
    <source>
        <dbReference type="Proteomes" id="UP000442696"/>
    </source>
</evidence>
<keyword evidence="1" id="KW-0812">Transmembrane</keyword>
<dbReference type="Proteomes" id="UP000443708">
    <property type="component" value="Unassembled WGS sequence"/>
</dbReference>
<dbReference type="EMBL" id="CACTPI010000007">
    <property type="protein sequence ID" value="CAA4130066.1"/>
    <property type="molecule type" value="Genomic_DNA"/>
</dbReference>
<dbReference type="EMBL" id="CAIIGD010000011">
    <property type="protein sequence ID" value="CAC8232820.1"/>
    <property type="molecule type" value="Genomic_DNA"/>
</dbReference>
<dbReference type="EMBL" id="CACUNS010000015">
    <property type="protein sequence ID" value="CAA6114973.1"/>
    <property type="molecule type" value="Genomic_DNA"/>
</dbReference>
<dbReference type="Proteomes" id="UP000507112">
    <property type="component" value="Unassembled WGS sequence"/>
</dbReference>
<protein>
    <submittedName>
        <fullName evidence="6">Phage protein</fullName>
    </submittedName>
</protein>
<reference evidence="10 11" key="1">
    <citation type="submission" date="2019-12" db="EMBL/GenBank/DDBJ databases">
        <authorList>
            <consortium name="Pathogen Informatics"/>
        </authorList>
    </citation>
    <scope>NUCLEOTIDE SEQUENCE [LARGE SCALE GENOMIC DNA]</scope>
    <source>
        <strain evidence="9 17">MOS105</strain>
        <strain evidence="3 13">S040_N01_C01</strain>
        <strain evidence="2 11">S087_N01_C01</strain>
        <strain evidence="8 16">SG160</strain>
        <strain evidence="6 15">T012_N10_C04</strain>
        <strain evidence="4 10">T012_N16_C08</strain>
        <strain evidence="5 12">T065_N03_C06</strain>
        <strain evidence="7 14">T197_A02_C01</strain>
    </source>
</reference>
<dbReference type="EMBL" id="CACTOE010000005">
    <property type="protein sequence ID" value="CAA4099096.1"/>
    <property type="molecule type" value="Genomic_DNA"/>
</dbReference>
<evidence type="ECO:0000313" key="9">
    <source>
        <dbReference type="EMBL" id="CAC8232820.1"/>
    </source>
</evidence>
<dbReference type="Proteomes" id="UP000442696">
    <property type="component" value="Unassembled WGS sequence"/>
</dbReference>
<evidence type="ECO:0000313" key="12">
    <source>
        <dbReference type="Proteomes" id="UP000443506"/>
    </source>
</evidence>
<proteinExistence type="predicted"/>
<sequence>MKRLCLTIIGSIFFGAIFFTLTFGFFEIFMLIRTNLVETAISQKEVIYQSIIGYSVLTTLLLSNKVAKQTLEEHGQ</sequence>
<evidence type="ECO:0000313" key="13">
    <source>
        <dbReference type="Proteomes" id="UP000443708"/>
    </source>
</evidence>
<dbReference type="EMBL" id="CAIGXB010000012">
    <property type="protein sequence ID" value="CAC5808620.1"/>
    <property type="molecule type" value="Genomic_DNA"/>
</dbReference>
<dbReference type="Proteomes" id="UP000459702">
    <property type="component" value="Unassembled WGS sequence"/>
</dbReference>
<evidence type="ECO:0000313" key="15">
    <source>
        <dbReference type="Proteomes" id="UP000459702"/>
    </source>
</evidence>
<evidence type="ECO:0000313" key="14">
    <source>
        <dbReference type="Proteomes" id="UP000459586"/>
    </source>
</evidence>
<dbReference type="Proteomes" id="UP000459586">
    <property type="component" value="Unassembled WGS sequence"/>
</dbReference>
<evidence type="ECO:0000313" key="3">
    <source>
        <dbReference type="EMBL" id="CAA4130066.1"/>
    </source>
</evidence>
<organism evidence="6 15">
    <name type="scientific">Staphylococcus aureus</name>
    <dbReference type="NCBI Taxonomy" id="1280"/>
    <lineage>
        <taxon>Bacteria</taxon>
        <taxon>Bacillati</taxon>
        <taxon>Bacillota</taxon>
        <taxon>Bacilli</taxon>
        <taxon>Bacillales</taxon>
        <taxon>Staphylococcaceae</taxon>
        <taxon>Staphylococcus</taxon>
    </lineage>
</organism>
<evidence type="ECO:0000313" key="16">
    <source>
        <dbReference type="Proteomes" id="UP000505390"/>
    </source>
</evidence>